<evidence type="ECO:0000256" key="2">
    <source>
        <dbReference type="ARBA" id="ARBA00022676"/>
    </source>
</evidence>
<evidence type="ECO:0000256" key="1">
    <source>
        <dbReference type="ARBA" id="ARBA00022649"/>
    </source>
</evidence>
<accession>A0A2N3PH88</accession>
<keyword evidence="5 6" id="KW-0238">DNA-binding</keyword>
<dbReference type="Proteomes" id="UP000233350">
    <property type="component" value="Unassembled WGS sequence"/>
</dbReference>
<dbReference type="InterPro" id="IPR029494">
    <property type="entry name" value="DarT"/>
</dbReference>
<dbReference type="GeneID" id="97290510"/>
<dbReference type="GO" id="GO:0003677">
    <property type="term" value="F:DNA binding"/>
    <property type="evidence" value="ECO:0007669"/>
    <property type="project" value="UniProtKB-UniRule"/>
</dbReference>
<name>A0A2N3PH88_9HELI</name>
<gene>
    <name evidence="8" type="ORF">BCM31_05365</name>
</gene>
<evidence type="ECO:0000313" key="8">
    <source>
        <dbReference type="EMBL" id="PKT79752.1"/>
    </source>
</evidence>
<evidence type="ECO:0000256" key="4">
    <source>
        <dbReference type="ARBA" id="ARBA00022695"/>
    </source>
</evidence>
<comment type="caution">
    <text evidence="8">The sequence shown here is derived from an EMBL/GenBank/DDBJ whole genome shotgun (WGS) entry which is preliminary data.</text>
</comment>
<keyword evidence="3" id="KW-0808">Transferase</keyword>
<evidence type="ECO:0000256" key="5">
    <source>
        <dbReference type="ARBA" id="ARBA00023125"/>
    </source>
</evidence>
<comment type="similarity">
    <text evidence="6">Belongs to the DarT ADP-ribosyltransferase family.</text>
</comment>
<comment type="caution">
    <text evidence="6">Lacks conserved residue(s) required for the propagation of feature annotation.</text>
</comment>
<sequence>MQKIIEILYSQGVFKFYHLTKLENWDSGKKTDIKQIGLYSRECLMDNNVAINFSSNNLSHDLDTRKKLNNYVRLAFTKNNPMFKSWLKQSFNQKFAWLTIDLDILNKGKVIFSNINATDNRAKYFDSPDELLSRMDFDAFKRTDDISKQDKHYKLSQAEAMVRTRIEPKFISLEEII</sequence>
<keyword evidence="4" id="KW-0548">Nucleotidyltransferase</keyword>
<proteinExistence type="inferred from homology"/>
<organism evidence="8 9">
    <name type="scientific">Helicobacter winghamensis</name>
    <dbReference type="NCBI Taxonomy" id="157268"/>
    <lineage>
        <taxon>Bacteria</taxon>
        <taxon>Pseudomonadati</taxon>
        <taxon>Campylobacterota</taxon>
        <taxon>Epsilonproteobacteria</taxon>
        <taxon>Campylobacterales</taxon>
        <taxon>Helicobacteraceae</taxon>
        <taxon>Helicobacter</taxon>
    </lineage>
</organism>
<dbReference type="Pfam" id="PF14487">
    <property type="entry name" value="DarT"/>
    <property type="match status" value="1"/>
</dbReference>
<dbReference type="OrthoDB" id="7605323at2"/>
<evidence type="ECO:0000313" key="9">
    <source>
        <dbReference type="Proteomes" id="UP000233350"/>
    </source>
</evidence>
<keyword evidence="2" id="KW-0328">Glycosyltransferase</keyword>
<keyword evidence="1 6" id="KW-1277">Toxin-antitoxin system</keyword>
<feature type="domain" description="DarT" evidence="7">
    <location>
        <begin position="14"/>
        <end position="177"/>
    </location>
</feature>
<dbReference type="STRING" id="556267.HWAG_01374"/>
<dbReference type="GO" id="GO:0016779">
    <property type="term" value="F:nucleotidyltransferase activity"/>
    <property type="evidence" value="ECO:0007669"/>
    <property type="project" value="UniProtKB-KW"/>
</dbReference>
<dbReference type="PROSITE" id="PS52018">
    <property type="entry name" value="DART"/>
    <property type="match status" value="1"/>
</dbReference>
<keyword evidence="9" id="KW-1185">Reference proteome</keyword>
<evidence type="ECO:0000256" key="6">
    <source>
        <dbReference type="PROSITE-ProRule" id="PRU01362"/>
    </source>
</evidence>
<dbReference type="AlphaFoldDB" id="A0A2N3PH88"/>
<protein>
    <recommendedName>
        <fullName evidence="7">DarT domain-containing protein</fullName>
    </recommendedName>
</protein>
<dbReference type="GO" id="GO:0016757">
    <property type="term" value="F:glycosyltransferase activity"/>
    <property type="evidence" value="ECO:0007669"/>
    <property type="project" value="UniProtKB-KW"/>
</dbReference>
<evidence type="ECO:0000256" key="3">
    <source>
        <dbReference type="ARBA" id="ARBA00022679"/>
    </source>
</evidence>
<reference evidence="8 9" key="1">
    <citation type="submission" date="2016-07" db="EMBL/GenBank/DDBJ databases">
        <title>Detection of Helicobacter winghamensis from caecal content of red fox (Vulpes vulpes).</title>
        <authorList>
            <person name="Zanoni R.G."/>
            <person name="Florio D."/>
            <person name="Caffara M."/>
            <person name="Renzi M."/>
            <person name="Parisi A."/>
            <person name="Pasquali F."/>
            <person name="Manfreda G."/>
        </authorList>
    </citation>
    <scope>NUCLEOTIDE SEQUENCE [LARGE SCALE GENOMIC DNA]</scope>
    <source>
        <strain evidence="8 9">295_13</strain>
    </source>
</reference>
<evidence type="ECO:0000259" key="7">
    <source>
        <dbReference type="PROSITE" id="PS52018"/>
    </source>
</evidence>
<dbReference type="EMBL" id="MBPK01000046">
    <property type="protein sequence ID" value="PKT79752.1"/>
    <property type="molecule type" value="Genomic_DNA"/>
</dbReference>
<dbReference type="RefSeq" id="WP_006803070.1">
    <property type="nucleotide sequence ID" value="NZ_CABKOI010000019.1"/>
</dbReference>